<feature type="compositionally biased region" description="Basic and acidic residues" evidence="1">
    <location>
        <begin position="621"/>
        <end position="644"/>
    </location>
</feature>
<organism evidence="3 4">
    <name type="scientific">Phyllachora maydis</name>
    <dbReference type="NCBI Taxonomy" id="1825666"/>
    <lineage>
        <taxon>Eukaryota</taxon>
        <taxon>Fungi</taxon>
        <taxon>Dikarya</taxon>
        <taxon>Ascomycota</taxon>
        <taxon>Pezizomycotina</taxon>
        <taxon>Sordariomycetes</taxon>
        <taxon>Sordariomycetidae</taxon>
        <taxon>Phyllachorales</taxon>
        <taxon>Phyllachoraceae</taxon>
        <taxon>Phyllachora</taxon>
    </lineage>
</organism>
<feature type="compositionally biased region" description="Pro residues" evidence="1">
    <location>
        <begin position="117"/>
        <end position="128"/>
    </location>
</feature>
<accession>A0AAD9I0U4</accession>
<feature type="region of interest" description="Disordered" evidence="1">
    <location>
        <begin position="613"/>
        <end position="700"/>
    </location>
</feature>
<evidence type="ECO:0000256" key="1">
    <source>
        <dbReference type="SAM" id="MobiDB-lite"/>
    </source>
</evidence>
<feature type="region of interest" description="Disordered" evidence="1">
    <location>
        <begin position="365"/>
        <end position="410"/>
    </location>
</feature>
<dbReference type="Pfam" id="PF06101">
    <property type="entry name" value="Vps62"/>
    <property type="match status" value="1"/>
</dbReference>
<evidence type="ECO:0000313" key="3">
    <source>
        <dbReference type="EMBL" id="KAK2068893.1"/>
    </source>
</evidence>
<sequence length="947" mass="107053">MAPTRQRASGAQEAASEDEWEYEYSSTETETHYLTLDLSIRGFIDHNVTAHTILEADPYKQIWFNPIYRQPEPAPTRANPVIEGDEEEEDCDGGGGDGGGGDEEVVRPARDDDMPDKVPPPPRAPPPQSTAQSLQMQIMELHSAHPFVSYRDAVFRGSWVENIGTEMIFAPHEDGRPVLRRVSDRVDLLAASRARVTFKEAVLEPRSVSVQARAEHSAQLDAKIKDLETEDELLQRYRSNGGVYVHIHSDGTGERRQQARFLEDLIVLKRKRGETDEVTTIPLDTTRDELVEGDDVETRRRNKRLLDRARRHKKMMEQEELATSARPRGLLSRAPARRARGVGRGRGRGTDFWWKINGMAGEAGIKDSAGGPVAGADSTPTRWGGSQDAQDARGRGPGTGPGPGPLNAAGSVRCTPFNLFGPLKRANAVAGTSTVDPPRWPFSFIPLVTTQRLVANDRRWLGHFQSTESEACRWFSLCGIHHIKHDPAALRGPHDGGDLRRAKEELRKRRSLEQWNTERDRDHVETRATTLQPIPDYVLAHAPLVHLFSGENFWPSDIAEHVRHMAPVTNGSRYKTPQRIALGNMARQLNAPASTVFLTSQVDVETRPEWLHNHAGIPAPYHDDTDRDDTDGKQHREGWRKTDDWPSTWPRPSPGGGGDTTWWDADKKHPPHRIADPRLRPLRPSQPRRGFVQRRRQEQQAVLPQALGSSHHKPNASGYSTAPAVLVLVDKGAGILDAFWFFFYSYNLGQTVARIRFGNHVGDWEHCMVRFERGAPRAMFLSEHAGGKAYAWAALEKRGGRPVIYSAVGSHAMYASPGEHPYVLPFNMLRDQTDRGPLWDPVLHRYAYWFDYERDAREGDRRNVTSLAPAAENPHAQTDWFHFRGLWGDDVYALRDTRQWRLFGEYHYVEGPLGPKFKHLERKKVCQGERCRMLRSIEEGKRANWYS</sequence>
<dbReference type="Pfam" id="PF10419">
    <property type="entry name" value="TFIIIC_sub6"/>
    <property type="match status" value="1"/>
</dbReference>
<feature type="region of interest" description="Disordered" evidence="1">
    <location>
        <begin position="69"/>
        <end position="132"/>
    </location>
</feature>
<dbReference type="InterPro" id="IPR019481">
    <property type="entry name" value="TFIIIC_triple_barrel"/>
</dbReference>
<dbReference type="PANTHER" id="PTHR48171:SF1">
    <property type="entry name" value="VACUOLAR PROTEIN SORTING-ASSOCIATED PROTEIN 62"/>
    <property type="match status" value="1"/>
</dbReference>
<dbReference type="InterPro" id="IPR009291">
    <property type="entry name" value="Vps62"/>
</dbReference>
<feature type="compositionally biased region" description="Basic and acidic residues" evidence="1">
    <location>
        <begin position="664"/>
        <end position="679"/>
    </location>
</feature>
<dbReference type="AlphaFoldDB" id="A0AAD9I0U4"/>
<name>A0AAD9I0U4_9PEZI</name>
<feature type="domain" description="Transcription factor TFIIIC triple barrel" evidence="2">
    <location>
        <begin position="27"/>
        <end position="202"/>
    </location>
</feature>
<dbReference type="Proteomes" id="UP001217918">
    <property type="component" value="Unassembled WGS sequence"/>
</dbReference>
<feature type="region of interest" description="Disordered" evidence="1">
    <location>
        <begin position="308"/>
        <end position="345"/>
    </location>
</feature>
<feature type="compositionally biased region" description="Basic residues" evidence="1">
    <location>
        <begin position="335"/>
        <end position="345"/>
    </location>
</feature>
<proteinExistence type="predicted"/>
<gene>
    <name evidence="3" type="ORF">P8C59_003509</name>
</gene>
<feature type="compositionally biased region" description="Basic and acidic residues" evidence="1">
    <location>
        <begin position="104"/>
        <end position="116"/>
    </location>
</feature>
<dbReference type="Gene3D" id="2.60.40.4370">
    <property type="match status" value="1"/>
</dbReference>
<dbReference type="PANTHER" id="PTHR48171">
    <property type="entry name" value="DUF946 FAMILY PROTEIN"/>
    <property type="match status" value="1"/>
</dbReference>
<protein>
    <recommendedName>
        <fullName evidence="2">Transcription factor TFIIIC triple barrel domain-containing protein</fullName>
    </recommendedName>
</protein>
<comment type="caution">
    <text evidence="3">The sequence shown here is derived from an EMBL/GenBank/DDBJ whole genome shotgun (WGS) entry which is preliminary data.</text>
</comment>
<feature type="compositionally biased region" description="Acidic residues" evidence="1">
    <location>
        <begin position="83"/>
        <end position="92"/>
    </location>
</feature>
<evidence type="ECO:0000313" key="4">
    <source>
        <dbReference type="Proteomes" id="UP001217918"/>
    </source>
</evidence>
<reference evidence="3" key="1">
    <citation type="journal article" date="2023" name="Mol. Plant Microbe Interact.">
        <title>Elucidating the Obligate Nature and Biological Capacity of an Invasive Fungal Corn Pathogen.</title>
        <authorList>
            <person name="MacCready J.S."/>
            <person name="Roggenkamp E.M."/>
            <person name="Gdanetz K."/>
            <person name="Chilvers M.I."/>
        </authorList>
    </citation>
    <scope>NUCLEOTIDE SEQUENCE</scope>
    <source>
        <strain evidence="3">PM02</strain>
    </source>
</reference>
<feature type="region of interest" description="Disordered" evidence="1">
    <location>
        <begin position="1"/>
        <end position="23"/>
    </location>
</feature>
<evidence type="ECO:0000259" key="2">
    <source>
        <dbReference type="Pfam" id="PF10419"/>
    </source>
</evidence>
<keyword evidence="4" id="KW-1185">Reference proteome</keyword>
<dbReference type="EMBL" id="JAQQPM010000002">
    <property type="protein sequence ID" value="KAK2068893.1"/>
    <property type="molecule type" value="Genomic_DNA"/>
</dbReference>